<dbReference type="PANTHER" id="PTHR43392">
    <property type="entry name" value="AAA-TYPE ATPASE FAMILY PROTEIN / ANKYRIN REPEAT FAMILY PROTEIN"/>
    <property type="match status" value="1"/>
</dbReference>
<keyword evidence="3" id="KW-0067">ATP-binding</keyword>
<dbReference type="Gene3D" id="3.40.50.300">
    <property type="entry name" value="P-loop containing nucleotide triphosphate hydrolases"/>
    <property type="match status" value="1"/>
</dbReference>
<feature type="domain" description="AAA+ ATPase" evidence="5">
    <location>
        <begin position="150"/>
        <end position="287"/>
    </location>
</feature>
<dbReference type="InterPro" id="IPR000641">
    <property type="entry name" value="CbxX/CfxQ"/>
</dbReference>
<dbReference type="Gene3D" id="1.10.8.60">
    <property type="match status" value="1"/>
</dbReference>
<organism evidence="6">
    <name type="scientific">Coccolithus braarudii</name>
    <dbReference type="NCBI Taxonomy" id="221442"/>
    <lineage>
        <taxon>Eukaryota</taxon>
        <taxon>Haptista</taxon>
        <taxon>Haptophyta</taxon>
        <taxon>Prymnesiophyceae</taxon>
        <taxon>Coccolithales</taxon>
        <taxon>Coccolithaceae</taxon>
        <taxon>Coccolithus</taxon>
    </lineage>
</organism>
<dbReference type="AlphaFoldDB" id="A0A7S0L8N8"/>
<dbReference type="InterPro" id="IPR041627">
    <property type="entry name" value="AAA_lid_6"/>
</dbReference>
<dbReference type="FunFam" id="3.40.50.300:FF:000216">
    <property type="entry name" value="Type VII secretion ATPase EccA"/>
    <property type="match status" value="1"/>
</dbReference>
<dbReference type="CDD" id="cd00009">
    <property type="entry name" value="AAA"/>
    <property type="match status" value="1"/>
</dbReference>
<dbReference type="InterPro" id="IPR003593">
    <property type="entry name" value="AAA+_ATPase"/>
</dbReference>
<dbReference type="GO" id="GO:0016887">
    <property type="term" value="F:ATP hydrolysis activity"/>
    <property type="evidence" value="ECO:0007669"/>
    <property type="project" value="InterPro"/>
</dbReference>
<comment type="similarity">
    <text evidence="1">Belongs to the CbxX/CfxQ family.</text>
</comment>
<dbReference type="Pfam" id="PF17866">
    <property type="entry name" value="AAA_lid_6"/>
    <property type="match status" value="1"/>
</dbReference>
<feature type="region of interest" description="Disordered" evidence="4">
    <location>
        <begin position="44"/>
        <end position="65"/>
    </location>
</feature>
<dbReference type="InterPro" id="IPR050773">
    <property type="entry name" value="CbxX/CfxQ_RuBisCO_ESX"/>
</dbReference>
<dbReference type="InterPro" id="IPR003959">
    <property type="entry name" value="ATPase_AAA_core"/>
</dbReference>
<sequence length="420" mass="45889">MLPATDGAVFYCDPRLVQTVLLALLLFMVVIRCTSSVDTPFPANRPRLLRRSRMPNRRRRSPPSRNSILTLFRSDRILLRAAHTAALSVRNSVRRRAAPDFEMARASLDGALSTMVGLQSVKAHLATMLDTLEMDARRCARRPSFVSRRGCMHMCFLGNPGTGKTAVAQLVAEALSAMGVLRRGHLIVGKKADLLGRYSNHVARNTRAVVRSALGGVLLIDEAYSLLQGEAELGRECINVLVDMCYEYKEDLVVILAGYTDMMADFFAANAGLASRFPHKFAFPDYDVDELEQIARMMIRAASFELSDDAESPDALRALVEPVPREVPCGNARSVENRITAAIAAQSGRLSSCYGGDTPFDERMGRQTENSESDDARLFQLTAPDLKAAAIMAEKAAAALCTSAPSPNVVPKWHGDSAGR</sequence>
<gene>
    <name evidence="6" type="ORF">CPEL01642_LOCUS6090</name>
</gene>
<dbReference type="Pfam" id="PF00004">
    <property type="entry name" value="AAA"/>
    <property type="match status" value="1"/>
</dbReference>
<evidence type="ECO:0000256" key="2">
    <source>
        <dbReference type="ARBA" id="ARBA00022741"/>
    </source>
</evidence>
<keyword evidence="2" id="KW-0547">Nucleotide-binding</keyword>
<dbReference type="SMART" id="SM00382">
    <property type="entry name" value="AAA"/>
    <property type="match status" value="1"/>
</dbReference>
<evidence type="ECO:0000256" key="1">
    <source>
        <dbReference type="ARBA" id="ARBA00010378"/>
    </source>
</evidence>
<dbReference type="PANTHER" id="PTHR43392:SF2">
    <property type="entry name" value="AAA-TYPE ATPASE FAMILY PROTEIN _ ANKYRIN REPEAT FAMILY PROTEIN"/>
    <property type="match status" value="1"/>
</dbReference>
<feature type="compositionally biased region" description="Basic residues" evidence="4">
    <location>
        <begin position="47"/>
        <end position="62"/>
    </location>
</feature>
<dbReference type="EMBL" id="HBEY01012667">
    <property type="protein sequence ID" value="CAD8602757.1"/>
    <property type="molecule type" value="Transcribed_RNA"/>
</dbReference>
<dbReference type="GO" id="GO:0005524">
    <property type="term" value="F:ATP binding"/>
    <property type="evidence" value="ECO:0007669"/>
    <property type="project" value="UniProtKB-KW"/>
</dbReference>
<evidence type="ECO:0000256" key="4">
    <source>
        <dbReference type="SAM" id="MobiDB-lite"/>
    </source>
</evidence>
<evidence type="ECO:0000313" key="6">
    <source>
        <dbReference type="EMBL" id="CAD8602757.1"/>
    </source>
</evidence>
<accession>A0A7S0L8N8</accession>
<dbReference type="PRINTS" id="PR00819">
    <property type="entry name" value="CBXCFQXSUPER"/>
</dbReference>
<evidence type="ECO:0000259" key="5">
    <source>
        <dbReference type="SMART" id="SM00382"/>
    </source>
</evidence>
<dbReference type="SUPFAM" id="SSF52540">
    <property type="entry name" value="P-loop containing nucleoside triphosphate hydrolases"/>
    <property type="match status" value="1"/>
</dbReference>
<evidence type="ECO:0000256" key="3">
    <source>
        <dbReference type="ARBA" id="ARBA00022840"/>
    </source>
</evidence>
<proteinExistence type="inferred from homology"/>
<protein>
    <recommendedName>
        <fullName evidence="5">AAA+ ATPase domain-containing protein</fullName>
    </recommendedName>
</protein>
<dbReference type="InterPro" id="IPR027417">
    <property type="entry name" value="P-loop_NTPase"/>
</dbReference>
<name>A0A7S0L8N8_9EUKA</name>
<reference evidence="6" key="1">
    <citation type="submission" date="2021-01" db="EMBL/GenBank/DDBJ databases">
        <authorList>
            <person name="Corre E."/>
            <person name="Pelletier E."/>
            <person name="Niang G."/>
            <person name="Scheremetjew M."/>
            <person name="Finn R."/>
            <person name="Kale V."/>
            <person name="Holt S."/>
            <person name="Cochrane G."/>
            <person name="Meng A."/>
            <person name="Brown T."/>
            <person name="Cohen L."/>
        </authorList>
    </citation>
    <scope>NUCLEOTIDE SEQUENCE</scope>
    <source>
        <strain evidence="6">PLY182g</strain>
    </source>
</reference>